<dbReference type="Gene3D" id="3.90.320.10">
    <property type="match status" value="1"/>
</dbReference>
<feature type="domain" description="YqaJ viral recombinase" evidence="2">
    <location>
        <begin position="8"/>
        <end position="143"/>
    </location>
</feature>
<dbReference type="SUPFAM" id="SSF52980">
    <property type="entry name" value="Restriction endonuclease-like"/>
    <property type="match status" value="1"/>
</dbReference>
<gene>
    <name evidence="3" type="ORF">LA76x_0476</name>
</gene>
<keyword evidence="3" id="KW-0378">Hydrolase</keyword>
<keyword evidence="1" id="KW-1133">Transmembrane helix</keyword>
<dbReference type="PANTHER" id="PTHR46609">
    <property type="entry name" value="EXONUCLEASE, PHAGE-TYPE/RECB, C-TERMINAL DOMAIN-CONTAINING PROTEIN"/>
    <property type="match status" value="1"/>
</dbReference>
<dbReference type="GO" id="GO:0004519">
    <property type="term" value="F:endonuclease activity"/>
    <property type="evidence" value="ECO:0007669"/>
    <property type="project" value="UniProtKB-KW"/>
</dbReference>
<reference evidence="3 4" key="1">
    <citation type="journal article" date="2015" name="BMC Genomics">
        <title>Comparative genomics and metabolic profiling of the genus Lysobacter.</title>
        <authorList>
            <person name="de Bruijn I."/>
            <person name="Cheng X."/>
            <person name="de Jager V."/>
            <person name="Exposito R.G."/>
            <person name="Watrous J."/>
            <person name="Patel N."/>
            <person name="Postma J."/>
            <person name="Dorrestein P.C."/>
            <person name="Kobayashi D."/>
            <person name="Raaijmakers J.M."/>
        </authorList>
    </citation>
    <scope>NUCLEOTIDE SEQUENCE [LARGE SCALE GENOMIC DNA]</scope>
    <source>
        <strain evidence="3 4">76</strain>
    </source>
</reference>
<keyword evidence="1" id="KW-0812">Transmembrane</keyword>
<dbReference type="AlphaFoldDB" id="A0A0S2F5A3"/>
<evidence type="ECO:0000313" key="3">
    <source>
        <dbReference type="EMBL" id="ALN78637.1"/>
    </source>
</evidence>
<keyword evidence="3" id="KW-0540">Nuclease</keyword>
<dbReference type="InterPro" id="IPR011604">
    <property type="entry name" value="PDDEXK-like_dom_sf"/>
</dbReference>
<evidence type="ECO:0000259" key="2">
    <source>
        <dbReference type="Pfam" id="PF09588"/>
    </source>
</evidence>
<dbReference type="PANTHER" id="PTHR46609:SF6">
    <property type="entry name" value="EXONUCLEASE, PHAGE-TYPE_RECB, C-TERMINAL DOMAIN-CONTAINING PROTEIN-RELATED"/>
    <property type="match status" value="1"/>
</dbReference>
<proteinExistence type="predicted"/>
<evidence type="ECO:0000313" key="4">
    <source>
        <dbReference type="Proteomes" id="UP000060787"/>
    </source>
</evidence>
<evidence type="ECO:0000256" key="1">
    <source>
        <dbReference type="SAM" id="Phobius"/>
    </source>
</evidence>
<dbReference type="CDD" id="cd22343">
    <property type="entry name" value="PDDEXK_lambda_exonuclease-like"/>
    <property type="match status" value="1"/>
</dbReference>
<dbReference type="InterPro" id="IPR017482">
    <property type="entry name" value="Lambda-type_endonuclease"/>
</dbReference>
<feature type="transmembrane region" description="Helical" evidence="1">
    <location>
        <begin position="239"/>
        <end position="257"/>
    </location>
</feature>
<dbReference type="NCBIfam" id="TIGR03033">
    <property type="entry name" value="phage_rel_nuc"/>
    <property type="match status" value="1"/>
</dbReference>
<sequence>MKQRSEAWYKARAGRITGSRFARAMASKHSSTYRSLIDELVQERRTGRSLDGGYMNAAMQWGMDHENNARQWYGRSRGCHVEEAGFVVHPEHDFVGISPDGLVADDGLIEIKCPQIKTFRQVMDTRQMPSRYRWQVQGQLWVCRRQWLDFVCFYPPGQGIVIRIFQDQRDFDQLDVRCREVNREVERRVGPWLPATTITPAITRWPPPPPRQEAPILPKAWVSRSSEGPRMTGSRSMPGWAWLLLTMVGLGLLRALLR</sequence>
<dbReference type="InterPro" id="IPR019080">
    <property type="entry name" value="YqaJ_viral_recombinase"/>
</dbReference>
<accession>A0A0S2F5A3</accession>
<dbReference type="EMBL" id="CP011129">
    <property type="protein sequence ID" value="ALN78637.1"/>
    <property type="molecule type" value="Genomic_DNA"/>
</dbReference>
<dbReference type="RefSeq" id="WP_057916410.1">
    <property type="nucleotide sequence ID" value="NZ_CP011129.1"/>
</dbReference>
<dbReference type="InterPro" id="IPR011335">
    <property type="entry name" value="Restrct_endonuc-II-like"/>
</dbReference>
<organism evidence="3 4">
    <name type="scientific">Lysobacter antibioticus</name>
    <dbReference type="NCBI Taxonomy" id="84531"/>
    <lineage>
        <taxon>Bacteria</taxon>
        <taxon>Pseudomonadati</taxon>
        <taxon>Pseudomonadota</taxon>
        <taxon>Gammaproteobacteria</taxon>
        <taxon>Lysobacterales</taxon>
        <taxon>Lysobacteraceae</taxon>
        <taxon>Lysobacter</taxon>
    </lineage>
</organism>
<dbReference type="STRING" id="84531.LA76x_0476"/>
<keyword evidence="3" id="KW-0255">Endonuclease</keyword>
<dbReference type="KEGG" id="lab:LA76x_0476"/>
<keyword evidence="4" id="KW-1185">Reference proteome</keyword>
<keyword evidence="1" id="KW-0472">Membrane</keyword>
<name>A0A0S2F5A3_LYSAN</name>
<dbReference type="PATRIC" id="fig|84531.8.peg.496"/>
<protein>
    <submittedName>
        <fullName evidence="3">Putative phage-type endonuclease domain protein</fullName>
    </submittedName>
</protein>
<dbReference type="Pfam" id="PF09588">
    <property type="entry name" value="YqaJ"/>
    <property type="match status" value="1"/>
</dbReference>
<dbReference type="InterPro" id="IPR051703">
    <property type="entry name" value="NF-kappa-B_Signaling_Reg"/>
</dbReference>
<dbReference type="Proteomes" id="UP000060787">
    <property type="component" value="Chromosome"/>
</dbReference>